<dbReference type="InterPro" id="IPR036249">
    <property type="entry name" value="Thioredoxin-like_sf"/>
</dbReference>
<dbReference type="OMA" id="HVEYCGG"/>
<accession>A0A914BQ78</accession>
<dbReference type="AlphaFoldDB" id="A0A914BQ78"/>
<protein>
    <recommendedName>
        <fullName evidence="4">Selenoprotein W</fullName>
    </recommendedName>
</protein>
<dbReference type="InterPro" id="IPR011893">
    <property type="entry name" value="Selenoprotein_Rdx-typ"/>
</dbReference>
<reference evidence="2" key="1">
    <citation type="submission" date="2022-11" db="UniProtKB">
        <authorList>
            <consortium name="EnsemblMetazoa"/>
        </authorList>
    </citation>
    <scope>IDENTIFICATION</scope>
</reference>
<dbReference type="OrthoDB" id="5962009at2759"/>
<dbReference type="Pfam" id="PF10262">
    <property type="entry name" value="Rdx"/>
    <property type="match status" value="1"/>
</dbReference>
<evidence type="ECO:0000313" key="2">
    <source>
        <dbReference type="EnsemblMetazoa" id="XP_038078448.1"/>
    </source>
</evidence>
<dbReference type="NCBIfam" id="TIGR02174">
    <property type="entry name" value="CXXU_selWTH"/>
    <property type="match status" value="1"/>
</dbReference>
<dbReference type="SUPFAM" id="SSF52833">
    <property type="entry name" value="Thioredoxin-like"/>
    <property type="match status" value="1"/>
</dbReference>
<dbReference type="Gene3D" id="3.40.30.10">
    <property type="entry name" value="Glutaredoxin"/>
    <property type="match status" value="1"/>
</dbReference>
<name>A0A914BQ78_PATMI</name>
<dbReference type="GeneID" id="119745870"/>
<dbReference type="RefSeq" id="XP_038078448.1">
    <property type="nucleotide sequence ID" value="XM_038222520.1"/>
</dbReference>
<proteinExistence type="predicted"/>
<organism evidence="2 3">
    <name type="scientific">Patiria miniata</name>
    <name type="common">Bat star</name>
    <name type="synonym">Asterina miniata</name>
    <dbReference type="NCBI Taxonomy" id="46514"/>
    <lineage>
        <taxon>Eukaryota</taxon>
        <taxon>Metazoa</taxon>
        <taxon>Echinodermata</taxon>
        <taxon>Eleutherozoa</taxon>
        <taxon>Asterozoa</taxon>
        <taxon>Asteroidea</taxon>
        <taxon>Valvatacea</taxon>
        <taxon>Valvatida</taxon>
        <taxon>Asterinidae</taxon>
        <taxon>Patiria</taxon>
    </lineage>
</organism>
<keyword evidence="1" id="KW-0676">Redox-active center</keyword>
<sequence>MDLHNDIKSGVPGVAVDGRVGRSTSFEVTLNGKLLFSKLKTGGFPINTEIVTAIKEYKGEGDVTPVTNTASNCVLL</sequence>
<dbReference type="EnsemblMetazoa" id="XM_038222520.1">
    <property type="protein sequence ID" value="XP_038078448.1"/>
    <property type="gene ID" value="LOC119745870"/>
</dbReference>
<evidence type="ECO:0000313" key="3">
    <source>
        <dbReference type="Proteomes" id="UP000887568"/>
    </source>
</evidence>
<evidence type="ECO:0000256" key="1">
    <source>
        <dbReference type="ARBA" id="ARBA00023284"/>
    </source>
</evidence>
<evidence type="ECO:0008006" key="4">
    <source>
        <dbReference type="Google" id="ProtNLM"/>
    </source>
</evidence>
<dbReference type="Proteomes" id="UP000887568">
    <property type="component" value="Unplaced"/>
</dbReference>
<keyword evidence="3" id="KW-1185">Reference proteome</keyword>